<dbReference type="AlphaFoldDB" id="A0A8S1S3E4"/>
<sequence>MSECQFYLLFNNKSLFLFHLLNEFRSVLTISKSRQEIHNFKSKQFMAQTIFNLTSQQNKKNNVNWATLKQDLVRQKTNQYTSVSSIIRLNLLQIFKGALQKCCKAKLITKS</sequence>
<accession>A0A8S1S3E4</accession>
<organism evidence="1 2">
    <name type="scientific">Paramecium octaurelia</name>
    <dbReference type="NCBI Taxonomy" id="43137"/>
    <lineage>
        <taxon>Eukaryota</taxon>
        <taxon>Sar</taxon>
        <taxon>Alveolata</taxon>
        <taxon>Ciliophora</taxon>
        <taxon>Intramacronucleata</taxon>
        <taxon>Oligohymenophorea</taxon>
        <taxon>Peniculida</taxon>
        <taxon>Parameciidae</taxon>
        <taxon>Paramecium</taxon>
    </lineage>
</organism>
<gene>
    <name evidence="1" type="ORF">POCTA_138.1.T0050263</name>
</gene>
<dbReference type="Proteomes" id="UP000683925">
    <property type="component" value="Unassembled WGS sequence"/>
</dbReference>
<comment type="caution">
    <text evidence="1">The sequence shown here is derived from an EMBL/GenBank/DDBJ whole genome shotgun (WGS) entry which is preliminary data.</text>
</comment>
<reference evidence="1" key="1">
    <citation type="submission" date="2021-01" db="EMBL/GenBank/DDBJ databases">
        <authorList>
            <consortium name="Genoscope - CEA"/>
            <person name="William W."/>
        </authorList>
    </citation>
    <scope>NUCLEOTIDE SEQUENCE</scope>
</reference>
<protein>
    <submittedName>
        <fullName evidence="1">Uncharacterized protein</fullName>
    </submittedName>
</protein>
<evidence type="ECO:0000313" key="2">
    <source>
        <dbReference type="Proteomes" id="UP000683925"/>
    </source>
</evidence>
<evidence type="ECO:0000313" key="1">
    <source>
        <dbReference type="EMBL" id="CAD8134105.1"/>
    </source>
</evidence>
<dbReference type="EMBL" id="CAJJDP010000004">
    <property type="protein sequence ID" value="CAD8134105.1"/>
    <property type="molecule type" value="Genomic_DNA"/>
</dbReference>
<proteinExistence type="predicted"/>
<name>A0A8S1S3E4_PAROT</name>
<keyword evidence="2" id="KW-1185">Reference proteome</keyword>